<dbReference type="EMBL" id="CP025544">
    <property type="protein sequence ID" value="AXK60273.1"/>
    <property type="molecule type" value="Genomic_DNA"/>
</dbReference>
<dbReference type="Gene3D" id="1.10.287.1260">
    <property type="match status" value="1"/>
</dbReference>
<evidence type="ECO:0000259" key="8">
    <source>
        <dbReference type="Pfam" id="PF00924"/>
    </source>
</evidence>
<protein>
    <recommendedName>
        <fullName evidence="12">Mechanosensitive ion channel</fullName>
    </recommendedName>
</protein>
<reference evidence="10 11" key="1">
    <citation type="submission" date="2017-12" db="EMBL/GenBank/DDBJ databases">
        <title>Chromulinavorax destructans is a abundant pathogen of dominant heterotrophic picoflagllates.</title>
        <authorList>
            <person name="Deeg C.M."/>
            <person name="Zimmer M."/>
            <person name="Suttle C.A."/>
        </authorList>
    </citation>
    <scope>NUCLEOTIDE SEQUENCE [LARGE SCALE GENOMIC DNA]</scope>
    <source>
        <strain evidence="10 11">SeV1</strain>
    </source>
</reference>
<evidence type="ECO:0000259" key="9">
    <source>
        <dbReference type="Pfam" id="PF21088"/>
    </source>
</evidence>
<dbReference type="RefSeq" id="WP_115585288.1">
    <property type="nucleotide sequence ID" value="NZ_CP025544.1"/>
</dbReference>
<evidence type="ECO:0000256" key="6">
    <source>
        <dbReference type="ARBA" id="ARBA00023136"/>
    </source>
</evidence>
<dbReference type="GO" id="GO:0008381">
    <property type="term" value="F:mechanosensitive monoatomic ion channel activity"/>
    <property type="evidence" value="ECO:0007669"/>
    <property type="project" value="InterPro"/>
</dbReference>
<dbReference type="PANTHER" id="PTHR30221:SF1">
    <property type="entry name" value="SMALL-CONDUCTANCE MECHANOSENSITIVE CHANNEL"/>
    <property type="match status" value="1"/>
</dbReference>
<feature type="transmembrane region" description="Helical" evidence="7">
    <location>
        <begin position="75"/>
        <end position="94"/>
    </location>
</feature>
<dbReference type="AlphaFoldDB" id="A0A345ZAF6"/>
<dbReference type="PANTHER" id="PTHR30221">
    <property type="entry name" value="SMALL-CONDUCTANCE MECHANOSENSITIVE CHANNEL"/>
    <property type="match status" value="1"/>
</dbReference>
<evidence type="ECO:0000313" key="10">
    <source>
        <dbReference type="EMBL" id="AXK60273.1"/>
    </source>
</evidence>
<accession>A0A345ZAF6</accession>
<comment type="similarity">
    <text evidence="2">Belongs to the MscS (TC 1.A.23) family.</text>
</comment>
<evidence type="ECO:0000256" key="5">
    <source>
        <dbReference type="ARBA" id="ARBA00022989"/>
    </source>
</evidence>
<dbReference type="InterPro" id="IPR045275">
    <property type="entry name" value="MscS_archaea/bacteria_type"/>
</dbReference>
<evidence type="ECO:0000256" key="3">
    <source>
        <dbReference type="ARBA" id="ARBA00022475"/>
    </source>
</evidence>
<evidence type="ECO:0000256" key="4">
    <source>
        <dbReference type="ARBA" id="ARBA00022692"/>
    </source>
</evidence>
<gene>
    <name evidence="10" type="ORF">C0J27_00710</name>
</gene>
<dbReference type="InterPro" id="IPR011014">
    <property type="entry name" value="MscS_channel_TM-2"/>
</dbReference>
<dbReference type="SUPFAM" id="SSF82861">
    <property type="entry name" value="Mechanosensitive channel protein MscS (YggB), transmembrane region"/>
    <property type="match status" value="1"/>
</dbReference>
<feature type="domain" description="Mechanosensitive ion channel transmembrane helices 2/3" evidence="9">
    <location>
        <begin position="55"/>
        <end position="95"/>
    </location>
</feature>
<keyword evidence="11" id="KW-1185">Reference proteome</keyword>
<dbReference type="Pfam" id="PF00924">
    <property type="entry name" value="MS_channel_2nd"/>
    <property type="match status" value="1"/>
</dbReference>
<keyword evidence="6 7" id="KW-0472">Membrane</keyword>
<comment type="subcellular location">
    <subcellularLocation>
        <location evidence="1">Cell membrane</location>
        <topology evidence="1">Multi-pass membrane protein</topology>
    </subcellularLocation>
</comment>
<proteinExistence type="inferred from homology"/>
<dbReference type="KEGG" id="cdes:C0J27_00710"/>
<name>A0A345ZAF6_9BACT</name>
<feature type="transmembrane region" description="Helical" evidence="7">
    <location>
        <begin position="48"/>
        <end position="69"/>
    </location>
</feature>
<feature type="domain" description="Mechanosensitive ion channel MscS" evidence="8">
    <location>
        <begin position="96"/>
        <end position="163"/>
    </location>
</feature>
<evidence type="ECO:0000256" key="2">
    <source>
        <dbReference type="ARBA" id="ARBA00008017"/>
    </source>
</evidence>
<dbReference type="OrthoDB" id="9799209at2"/>
<dbReference type="Pfam" id="PF21088">
    <property type="entry name" value="MS_channel_1st"/>
    <property type="match status" value="1"/>
</dbReference>
<keyword evidence="5 7" id="KW-1133">Transmembrane helix</keyword>
<sequence>MVLSKHSIHILPAAIISVMIIIISYGLNRILQKSIIKLGEKHNLAVQIIRALKFLTRYFILLIATILILENLHVQISALFGTFGIIAVGIGFALQNTLADMTAGLFILYYKPFFVGDYISFTSNELQQNLEGKVIDIDLRCTELKYNGNKILIPNNLIYRSAITVKKA</sequence>
<keyword evidence="3" id="KW-1003">Cell membrane</keyword>
<organism evidence="10 11">
    <name type="scientific">Candidatus Chromulinivorax destructor</name>
    <dbReference type="NCBI Taxonomy" id="2066483"/>
    <lineage>
        <taxon>Bacteria</taxon>
        <taxon>Candidatus Babelota</taxon>
        <taxon>Candidatus Babeliae</taxon>
        <taxon>Candidatus Babeliales</taxon>
        <taxon>Candidatus Chromulinivoraceae</taxon>
        <taxon>Candidatus Chromulinivorax</taxon>
    </lineage>
</organism>
<dbReference type="SUPFAM" id="SSF50182">
    <property type="entry name" value="Sm-like ribonucleoproteins"/>
    <property type="match status" value="1"/>
</dbReference>
<dbReference type="InterPro" id="IPR006685">
    <property type="entry name" value="MscS_channel_2nd"/>
</dbReference>
<evidence type="ECO:0008006" key="12">
    <source>
        <dbReference type="Google" id="ProtNLM"/>
    </source>
</evidence>
<dbReference type="Gene3D" id="2.30.30.60">
    <property type="match status" value="1"/>
</dbReference>
<dbReference type="InterPro" id="IPR023408">
    <property type="entry name" value="MscS_beta-dom_sf"/>
</dbReference>
<keyword evidence="4 7" id="KW-0812">Transmembrane</keyword>
<evidence type="ECO:0000256" key="1">
    <source>
        <dbReference type="ARBA" id="ARBA00004651"/>
    </source>
</evidence>
<dbReference type="InterPro" id="IPR010920">
    <property type="entry name" value="LSM_dom_sf"/>
</dbReference>
<dbReference type="Proteomes" id="UP000254834">
    <property type="component" value="Chromosome"/>
</dbReference>
<evidence type="ECO:0000313" key="11">
    <source>
        <dbReference type="Proteomes" id="UP000254834"/>
    </source>
</evidence>
<dbReference type="InterPro" id="IPR049142">
    <property type="entry name" value="MS_channel_1st"/>
</dbReference>
<feature type="transmembrane region" description="Helical" evidence="7">
    <location>
        <begin position="6"/>
        <end position="27"/>
    </location>
</feature>
<dbReference type="GO" id="GO:0005886">
    <property type="term" value="C:plasma membrane"/>
    <property type="evidence" value="ECO:0007669"/>
    <property type="project" value="UniProtKB-SubCell"/>
</dbReference>
<evidence type="ECO:0000256" key="7">
    <source>
        <dbReference type="SAM" id="Phobius"/>
    </source>
</evidence>